<dbReference type="Gene3D" id="3.20.20.10">
    <property type="entry name" value="Alanine racemase"/>
    <property type="match status" value="1"/>
</dbReference>
<dbReference type="EMBL" id="MU865995">
    <property type="protein sequence ID" value="KAK4443347.1"/>
    <property type="molecule type" value="Genomic_DNA"/>
</dbReference>
<organism evidence="1 2">
    <name type="scientific">Podospora aff. communis PSN243</name>
    <dbReference type="NCBI Taxonomy" id="3040156"/>
    <lineage>
        <taxon>Eukaryota</taxon>
        <taxon>Fungi</taxon>
        <taxon>Dikarya</taxon>
        <taxon>Ascomycota</taxon>
        <taxon>Pezizomycotina</taxon>
        <taxon>Sordariomycetes</taxon>
        <taxon>Sordariomycetidae</taxon>
        <taxon>Sordariales</taxon>
        <taxon>Podosporaceae</taxon>
        <taxon>Podospora</taxon>
    </lineage>
</organism>
<sequence>MADFCEVELLGKKALELPSSSLILSRPILERNASAMLADVAAKGLSFRPHVKTLKSRQATRLMVGGRPWKVAASTVAEVRGLLAFDGWIEIDEVSDVEFGSSHKLIGFQILFAMPLPLSKLPELRQLSKQVHIVLLLDNEAHLDALDDQDQPW</sequence>
<name>A0AAV9G7F2_9PEZI</name>
<dbReference type="InterPro" id="IPR051466">
    <property type="entry name" value="D-amino_acid_metab_enzyme"/>
</dbReference>
<dbReference type="GO" id="GO:0008721">
    <property type="term" value="F:D-serine ammonia-lyase activity"/>
    <property type="evidence" value="ECO:0007669"/>
    <property type="project" value="TreeGrafter"/>
</dbReference>
<evidence type="ECO:0000313" key="1">
    <source>
        <dbReference type="EMBL" id="KAK4443347.1"/>
    </source>
</evidence>
<dbReference type="PANTHER" id="PTHR28004">
    <property type="entry name" value="ZGC:162816-RELATED"/>
    <property type="match status" value="1"/>
</dbReference>
<dbReference type="GO" id="GO:0036088">
    <property type="term" value="P:D-serine catabolic process"/>
    <property type="evidence" value="ECO:0007669"/>
    <property type="project" value="TreeGrafter"/>
</dbReference>
<evidence type="ECO:0000313" key="2">
    <source>
        <dbReference type="Proteomes" id="UP001321760"/>
    </source>
</evidence>
<dbReference type="AlphaFoldDB" id="A0AAV9G7F2"/>
<dbReference type="Proteomes" id="UP001321760">
    <property type="component" value="Unassembled WGS sequence"/>
</dbReference>
<reference evidence="1" key="1">
    <citation type="journal article" date="2023" name="Mol. Phylogenet. Evol.">
        <title>Genome-scale phylogeny and comparative genomics of the fungal order Sordariales.</title>
        <authorList>
            <person name="Hensen N."/>
            <person name="Bonometti L."/>
            <person name="Westerberg I."/>
            <person name="Brannstrom I.O."/>
            <person name="Guillou S."/>
            <person name="Cros-Aarteil S."/>
            <person name="Calhoun S."/>
            <person name="Haridas S."/>
            <person name="Kuo A."/>
            <person name="Mondo S."/>
            <person name="Pangilinan J."/>
            <person name="Riley R."/>
            <person name="LaButti K."/>
            <person name="Andreopoulos B."/>
            <person name="Lipzen A."/>
            <person name="Chen C."/>
            <person name="Yan M."/>
            <person name="Daum C."/>
            <person name="Ng V."/>
            <person name="Clum A."/>
            <person name="Steindorff A."/>
            <person name="Ohm R.A."/>
            <person name="Martin F."/>
            <person name="Silar P."/>
            <person name="Natvig D.O."/>
            <person name="Lalanne C."/>
            <person name="Gautier V."/>
            <person name="Ament-Velasquez S.L."/>
            <person name="Kruys A."/>
            <person name="Hutchinson M.I."/>
            <person name="Powell A.J."/>
            <person name="Barry K."/>
            <person name="Miller A.N."/>
            <person name="Grigoriev I.V."/>
            <person name="Debuchy R."/>
            <person name="Gladieux P."/>
            <person name="Hiltunen Thoren M."/>
            <person name="Johannesson H."/>
        </authorList>
    </citation>
    <scope>NUCLEOTIDE SEQUENCE</scope>
    <source>
        <strain evidence="1">PSN243</strain>
    </source>
</reference>
<proteinExistence type="predicted"/>
<reference evidence="1" key="2">
    <citation type="submission" date="2023-05" db="EMBL/GenBank/DDBJ databases">
        <authorList>
            <consortium name="Lawrence Berkeley National Laboratory"/>
            <person name="Steindorff A."/>
            <person name="Hensen N."/>
            <person name="Bonometti L."/>
            <person name="Westerberg I."/>
            <person name="Brannstrom I.O."/>
            <person name="Guillou S."/>
            <person name="Cros-Aarteil S."/>
            <person name="Calhoun S."/>
            <person name="Haridas S."/>
            <person name="Kuo A."/>
            <person name="Mondo S."/>
            <person name="Pangilinan J."/>
            <person name="Riley R."/>
            <person name="Labutti K."/>
            <person name="Andreopoulos B."/>
            <person name="Lipzen A."/>
            <person name="Chen C."/>
            <person name="Yanf M."/>
            <person name="Daum C."/>
            <person name="Ng V."/>
            <person name="Clum A."/>
            <person name="Ohm R."/>
            <person name="Martin F."/>
            <person name="Silar P."/>
            <person name="Natvig D."/>
            <person name="Lalanne C."/>
            <person name="Gautier V."/>
            <person name="Ament-Velasquez S.L."/>
            <person name="Kruys A."/>
            <person name="Hutchinson M.I."/>
            <person name="Powell A.J."/>
            <person name="Barry K."/>
            <person name="Miller A.N."/>
            <person name="Grigoriev I.V."/>
            <person name="Debuchy R."/>
            <person name="Gladieux P."/>
            <person name="Thoren M.H."/>
            <person name="Johannesson H."/>
        </authorList>
    </citation>
    <scope>NUCLEOTIDE SEQUENCE</scope>
    <source>
        <strain evidence="1">PSN243</strain>
    </source>
</reference>
<gene>
    <name evidence="1" type="ORF">QBC34DRAFT_386424</name>
</gene>
<keyword evidence="2" id="KW-1185">Reference proteome</keyword>
<protein>
    <submittedName>
        <fullName evidence="1">Uncharacterized protein</fullName>
    </submittedName>
</protein>
<dbReference type="PANTHER" id="PTHR28004:SF2">
    <property type="entry name" value="D-SERINE DEHYDRATASE"/>
    <property type="match status" value="1"/>
</dbReference>
<accession>A0AAV9G7F2</accession>
<feature type="non-terminal residue" evidence="1">
    <location>
        <position position="153"/>
    </location>
</feature>
<comment type="caution">
    <text evidence="1">The sequence shown here is derived from an EMBL/GenBank/DDBJ whole genome shotgun (WGS) entry which is preliminary data.</text>
</comment>
<dbReference type="InterPro" id="IPR029066">
    <property type="entry name" value="PLP-binding_barrel"/>
</dbReference>